<reference evidence="2 3" key="1">
    <citation type="submission" date="2016-10" db="EMBL/GenBank/DDBJ databases">
        <authorList>
            <person name="de Groot N.N."/>
        </authorList>
    </citation>
    <scope>NUCLEOTIDE SEQUENCE [LARGE SCALE GENOMIC DNA]</scope>
    <source>
        <strain evidence="2">MBHS1</strain>
    </source>
</reference>
<dbReference type="Proteomes" id="UP000236724">
    <property type="component" value="Unassembled WGS sequence"/>
</dbReference>
<evidence type="ECO:0000313" key="3">
    <source>
        <dbReference type="Proteomes" id="UP000236724"/>
    </source>
</evidence>
<organism evidence="2 3">
    <name type="scientific">Candidatus Venteria ishoeyi</name>
    <dbReference type="NCBI Taxonomy" id="1899563"/>
    <lineage>
        <taxon>Bacteria</taxon>
        <taxon>Pseudomonadati</taxon>
        <taxon>Pseudomonadota</taxon>
        <taxon>Gammaproteobacteria</taxon>
        <taxon>Thiotrichales</taxon>
        <taxon>Thiotrichaceae</taxon>
        <taxon>Venteria</taxon>
    </lineage>
</organism>
<proteinExistence type="predicted"/>
<protein>
    <submittedName>
        <fullName evidence="2">Uncharacterized protein</fullName>
    </submittedName>
</protein>
<keyword evidence="1" id="KW-0812">Transmembrane</keyword>
<accession>A0A1H6F4Q7</accession>
<name>A0A1H6F4Q7_9GAMM</name>
<evidence type="ECO:0000313" key="2">
    <source>
        <dbReference type="EMBL" id="SEH05148.1"/>
    </source>
</evidence>
<dbReference type="AlphaFoldDB" id="A0A1H6F4Q7"/>
<gene>
    <name evidence="2" type="ORF">MBHS_01001</name>
</gene>
<keyword evidence="1" id="KW-0472">Membrane</keyword>
<dbReference type="EMBL" id="FMSV02000160">
    <property type="protein sequence ID" value="SEH05148.1"/>
    <property type="molecule type" value="Genomic_DNA"/>
</dbReference>
<evidence type="ECO:0000256" key="1">
    <source>
        <dbReference type="SAM" id="Phobius"/>
    </source>
</evidence>
<keyword evidence="1" id="KW-1133">Transmembrane helix</keyword>
<feature type="transmembrane region" description="Helical" evidence="1">
    <location>
        <begin position="34"/>
        <end position="50"/>
    </location>
</feature>
<sequence length="54" mass="6961">MNQKNSLLEKVFLVMILLVLLGEQERFFDWMEKRVIWILWWWSLWLMVFLERRF</sequence>
<keyword evidence="3" id="KW-1185">Reference proteome</keyword>